<dbReference type="AlphaFoldDB" id="A0A7J6MLP5"/>
<feature type="compositionally biased region" description="Basic and acidic residues" evidence="1">
    <location>
        <begin position="194"/>
        <end position="205"/>
    </location>
</feature>
<feature type="region of interest" description="Disordered" evidence="1">
    <location>
        <begin position="64"/>
        <end position="88"/>
    </location>
</feature>
<evidence type="ECO:0000313" key="3">
    <source>
        <dbReference type="Proteomes" id="UP000591131"/>
    </source>
</evidence>
<feature type="region of interest" description="Disordered" evidence="1">
    <location>
        <begin position="178"/>
        <end position="207"/>
    </location>
</feature>
<proteinExistence type="predicted"/>
<keyword evidence="3" id="KW-1185">Reference proteome</keyword>
<name>A0A7J6MLP5_PERCH</name>
<evidence type="ECO:0000313" key="2">
    <source>
        <dbReference type="EMBL" id="KAF4672518.1"/>
    </source>
</evidence>
<organism evidence="2 3">
    <name type="scientific">Perkinsus chesapeaki</name>
    <name type="common">Clam parasite</name>
    <name type="synonym">Perkinsus andrewsi</name>
    <dbReference type="NCBI Taxonomy" id="330153"/>
    <lineage>
        <taxon>Eukaryota</taxon>
        <taxon>Sar</taxon>
        <taxon>Alveolata</taxon>
        <taxon>Perkinsozoa</taxon>
        <taxon>Perkinsea</taxon>
        <taxon>Perkinsida</taxon>
        <taxon>Perkinsidae</taxon>
        <taxon>Perkinsus</taxon>
    </lineage>
</organism>
<accession>A0A7J6MLP5</accession>
<evidence type="ECO:0000256" key="1">
    <source>
        <dbReference type="SAM" id="MobiDB-lite"/>
    </source>
</evidence>
<dbReference type="EMBL" id="JAAPAO010000107">
    <property type="protein sequence ID" value="KAF4672518.1"/>
    <property type="molecule type" value="Genomic_DNA"/>
</dbReference>
<gene>
    <name evidence="2" type="ORF">FOL47_000433</name>
</gene>
<reference evidence="2 3" key="1">
    <citation type="submission" date="2020-04" db="EMBL/GenBank/DDBJ databases">
        <title>Perkinsus chesapeaki whole genome sequence.</title>
        <authorList>
            <person name="Bogema D.R."/>
        </authorList>
    </citation>
    <scope>NUCLEOTIDE SEQUENCE [LARGE SCALE GENOMIC DNA]</scope>
    <source>
        <strain evidence="2">ATCC PRA-425</strain>
    </source>
</reference>
<dbReference type="Proteomes" id="UP000591131">
    <property type="component" value="Unassembled WGS sequence"/>
</dbReference>
<sequence>MDFQTQLARLKSIREALEAPERKASAATRLDPAALLQEEWDRIKALHQLGLAKVLENACSTRKGRERLDHERHESNKENAVPPLSEESIPKKSPLRELVVNAPRLPAKWGQDRPLSSEPMWRDTDDIVLDSDAMRILIPAEYHVAIGVNEYNECFKDVNERLRHIEERLFDASRNHDVHSPWKQAGPGTTLLSQDEHNADEEAHSHSHQLPVEGANAQIRQSVLTEVSPVSSIRSPSLLHRMGELEAEMINAQHSLEHLRNLIPSDNEKDSQVHEELGQTVHSLCNGLRGVSRYHIDGPDLGLTIAFFSASQHR</sequence>
<protein>
    <submittedName>
        <fullName evidence="2">Uncharacterized protein</fullName>
    </submittedName>
</protein>
<feature type="compositionally biased region" description="Basic and acidic residues" evidence="1">
    <location>
        <begin position="66"/>
        <end position="77"/>
    </location>
</feature>
<comment type="caution">
    <text evidence="2">The sequence shown here is derived from an EMBL/GenBank/DDBJ whole genome shotgun (WGS) entry which is preliminary data.</text>
</comment>